<organism evidence="3 4">
    <name type="scientific">Salix viminalis</name>
    <name type="common">Common osier</name>
    <name type="synonym">Basket willow</name>
    <dbReference type="NCBI Taxonomy" id="40686"/>
    <lineage>
        <taxon>Eukaryota</taxon>
        <taxon>Viridiplantae</taxon>
        <taxon>Streptophyta</taxon>
        <taxon>Embryophyta</taxon>
        <taxon>Tracheophyta</taxon>
        <taxon>Spermatophyta</taxon>
        <taxon>Magnoliopsida</taxon>
        <taxon>eudicotyledons</taxon>
        <taxon>Gunneridae</taxon>
        <taxon>Pentapetalae</taxon>
        <taxon>rosids</taxon>
        <taxon>fabids</taxon>
        <taxon>Malpighiales</taxon>
        <taxon>Salicaceae</taxon>
        <taxon>Saliceae</taxon>
        <taxon>Salix</taxon>
    </lineage>
</organism>
<evidence type="ECO:0008006" key="5">
    <source>
        <dbReference type="Google" id="ProtNLM"/>
    </source>
</evidence>
<dbReference type="Proteomes" id="UP001151529">
    <property type="component" value="Chromosome 3"/>
</dbReference>
<feature type="region of interest" description="Disordered" evidence="2">
    <location>
        <begin position="1"/>
        <end position="39"/>
    </location>
</feature>
<dbReference type="OrthoDB" id="847227at2759"/>
<evidence type="ECO:0000313" key="3">
    <source>
        <dbReference type="EMBL" id="KAJ6703314.1"/>
    </source>
</evidence>
<evidence type="ECO:0000256" key="1">
    <source>
        <dbReference type="SAM" id="Coils"/>
    </source>
</evidence>
<feature type="compositionally biased region" description="Basic and acidic residues" evidence="2">
    <location>
        <begin position="22"/>
        <end position="39"/>
    </location>
</feature>
<comment type="caution">
    <text evidence="3">The sequence shown here is derived from an EMBL/GenBank/DDBJ whole genome shotgun (WGS) entry which is preliminary data.</text>
</comment>
<keyword evidence="4" id="KW-1185">Reference proteome</keyword>
<evidence type="ECO:0000256" key="2">
    <source>
        <dbReference type="SAM" id="MobiDB-lite"/>
    </source>
</evidence>
<dbReference type="EMBL" id="JAPFFL010000009">
    <property type="protein sequence ID" value="KAJ6703314.1"/>
    <property type="molecule type" value="Genomic_DNA"/>
</dbReference>
<keyword evidence="1" id="KW-0175">Coiled coil</keyword>
<sequence>MWGVPGFPESPPTTPDSKLKRKAPDANRDQERKKEVDRAYRQRCREKKIKNEENLYVLTEENNKLKRENGDIKKEEERLKEVVQTQNGFMKKLQDEFSQLKTQLDNQITLVDVLSKELKQINLDLSNRKYYESNAQL</sequence>
<reference evidence="3" key="1">
    <citation type="submission" date="2022-11" db="EMBL/GenBank/DDBJ databases">
        <authorList>
            <person name="Hyden B.L."/>
            <person name="Feng K."/>
            <person name="Yates T."/>
            <person name="Jawdy S."/>
            <person name="Smart L.B."/>
            <person name="Muchero W."/>
        </authorList>
    </citation>
    <scope>NUCLEOTIDE SEQUENCE</scope>
    <source>
        <tissue evidence="3">Shoot tip</tissue>
    </source>
</reference>
<accession>A0A9Q0QB26</accession>
<gene>
    <name evidence="3" type="ORF">OIU85_029300</name>
</gene>
<reference evidence="3" key="2">
    <citation type="journal article" date="2023" name="Int. J. Mol. Sci.">
        <title>De Novo Assembly and Annotation of 11 Diverse Shrub Willow (Salix) Genomes Reveals Novel Gene Organization in Sex-Linked Regions.</title>
        <authorList>
            <person name="Hyden B."/>
            <person name="Feng K."/>
            <person name="Yates T.B."/>
            <person name="Jawdy S."/>
            <person name="Cereghino C."/>
            <person name="Smart L.B."/>
            <person name="Muchero W."/>
        </authorList>
    </citation>
    <scope>NUCLEOTIDE SEQUENCE [LARGE SCALE GENOMIC DNA]</scope>
    <source>
        <tissue evidence="3">Shoot tip</tissue>
    </source>
</reference>
<proteinExistence type="predicted"/>
<dbReference type="AlphaFoldDB" id="A0A9Q0QB26"/>
<feature type="coiled-coil region" evidence="1">
    <location>
        <begin position="55"/>
        <end position="110"/>
    </location>
</feature>
<evidence type="ECO:0000313" key="4">
    <source>
        <dbReference type="Proteomes" id="UP001151529"/>
    </source>
</evidence>
<name>A0A9Q0QB26_SALVM</name>
<protein>
    <recommendedName>
        <fullName evidence="5">BZIP domain-containing protein</fullName>
    </recommendedName>
</protein>